<sequence>MDLLCESHNCESSTQPKTQCRHRGYNKFTDYEIRGGYKQVIHRSPAPSDHVSAVSQPTIWRINSSYTYLTKRMSLSNPSPQPSEETINLFTTFSLVSRKHAEN</sequence>
<feature type="non-terminal residue" evidence="1">
    <location>
        <position position="103"/>
    </location>
</feature>
<dbReference type="AlphaFoldDB" id="A0A0A9X4Z9"/>
<accession>A0A0A9X4Z9</accession>
<gene>
    <name evidence="1" type="ORF">CM83_13742</name>
</gene>
<name>A0A0A9X4Z9_LYGHE</name>
<reference evidence="1" key="1">
    <citation type="journal article" date="2014" name="PLoS ONE">
        <title>Transcriptome-Based Identification of ABC Transporters in the Western Tarnished Plant Bug Lygus hesperus.</title>
        <authorList>
            <person name="Hull J.J."/>
            <person name="Chaney K."/>
            <person name="Geib S.M."/>
            <person name="Fabrick J.A."/>
            <person name="Brent C.S."/>
            <person name="Walsh D."/>
            <person name="Lavine L.C."/>
        </authorList>
    </citation>
    <scope>NUCLEOTIDE SEQUENCE</scope>
</reference>
<proteinExistence type="predicted"/>
<protein>
    <submittedName>
        <fullName evidence="1">Uncharacterized protein</fullName>
    </submittedName>
</protein>
<evidence type="ECO:0000313" key="1">
    <source>
        <dbReference type="EMBL" id="JAG12140.1"/>
    </source>
</evidence>
<reference evidence="1" key="2">
    <citation type="submission" date="2014-07" db="EMBL/GenBank/DDBJ databases">
        <authorList>
            <person name="Hull J."/>
        </authorList>
    </citation>
    <scope>NUCLEOTIDE SEQUENCE</scope>
</reference>
<organism evidence="1">
    <name type="scientific">Lygus hesperus</name>
    <name type="common">Western plant bug</name>
    <dbReference type="NCBI Taxonomy" id="30085"/>
    <lineage>
        <taxon>Eukaryota</taxon>
        <taxon>Metazoa</taxon>
        <taxon>Ecdysozoa</taxon>
        <taxon>Arthropoda</taxon>
        <taxon>Hexapoda</taxon>
        <taxon>Insecta</taxon>
        <taxon>Pterygota</taxon>
        <taxon>Neoptera</taxon>
        <taxon>Paraneoptera</taxon>
        <taxon>Hemiptera</taxon>
        <taxon>Heteroptera</taxon>
        <taxon>Panheteroptera</taxon>
        <taxon>Cimicomorpha</taxon>
        <taxon>Miridae</taxon>
        <taxon>Mirini</taxon>
        <taxon>Lygus</taxon>
    </lineage>
</organism>
<dbReference type="EMBL" id="GBHO01031464">
    <property type="protein sequence ID" value="JAG12140.1"/>
    <property type="molecule type" value="Transcribed_RNA"/>
</dbReference>